<keyword evidence="5" id="KW-0808">Transferase</keyword>
<dbReference type="GO" id="GO:0004675">
    <property type="term" value="F:transmembrane receptor protein serine/threonine kinase activity"/>
    <property type="evidence" value="ECO:0007669"/>
    <property type="project" value="UniProtKB-EC"/>
</dbReference>
<dbReference type="GO" id="GO:0043235">
    <property type="term" value="C:receptor complex"/>
    <property type="evidence" value="ECO:0007669"/>
    <property type="project" value="TreeGrafter"/>
</dbReference>
<evidence type="ECO:0000256" key="16">
    <source>
        <dbReference type="SAM" id="Phobius"/>
    </source>
</evidence>
<dbReference type="PROSITE" id="PS00108">
    <property type="entry name" value="PROTEIN_KINASE_ST"/>
    <property type="match status" value="1"/>
</dbReference>
<evidence type="ECO:0000256" key="15">
    <source>
        <dbReference type="SAM" id="MobiDB-lite"/>
    </source>
</evidence>
<evidence type="ECO:0000256" key="2">
    <source>
        <dbReference type="ARBA" id="ARBA00009605"/>
    </source>
</evidence>
<dbReference type="GO" id="GO:0005524">
    <property type="term" value="F:ATP binding"/>
    <property type="evidence" value="ECO:0007669"/>
    <property type="project" value="UniProtKB-KW"/>
</dbReference>
<evidence type="ECO:0000256" key="14">
    <source>
        <dbReference type="ARBA" id="ARBA00023211"/>
    </source>
</evidence>
<proteinExistence type="inferred from homology"/>
<keyword evidence="14" id="KW-0464">Manganese</keyword>
<evidence type="ECO:0000313" key="20">
    <source>
        <dbReference type="Proteomes" id="UP001219934"/>
    </source>
</evidence>
<dbReference type="Gene3D" id="3.30.200.20">
    <property type="entry name" value="Phosphorylase Kinase, domain 1"/>
    <property type="match status" value="1"/>
</dbReference>
<gene>
    <name evidence="19" type="ORF">JOQ06_012077</name>
</gene>
<comment type="similarity">
    <text evidence="2">Belongs to the protein kinase superfamily. TKL Ser/Thr protein kinase family. TGFB receptor subfamily.</text>
</comment>
<evidence type="ECO:0000259" key="18">
    <source>
        <dbReference type="PROSITE" id="PS51256"/>
    </source>
</evidence>
<name>A0AAD6BG97_9TELE</name>
<feature type="domain" description="GS" evidence="18">
    <location>
        <begin position="174"/>
        <end position="195"/>
    </location>
</feature>
<accession>A0AAD6BG97</accession>
<dbReference type="SUPFAM" id="SSF56112">
    <property type="entry name" value="Protein kinase-like (PK-like)"/>
    <property type="match status" value="1"/>
</dbReference>
<evidence type="ECO:0000256" key="13">
    <source>
        <dbReference type="ARBA" id="ARBA00023170"/>
    </source>
</evidence>
<keyword evidence="4" id="KW-0723">Serine/threonine-protein kinase</keyword>
<keyword evidence="20" id="KW-1185">Reference proteome</keyword>
<keyword evidence="7" id="KW-0732">Signal</keyword>
<dbReference type="Pfam" id="PF08515">
    <property type="entry name" value="TGF_beta_GS"/>
    <property type="match status" value="1"/>
</dbReference>
<dbReference type="SMART" id="SM00220">
    <property type="entry name" value="S_TKc"/>
    <property type="match status" value="1"/>
</dbReference>
<dbReference type="Pfam" id="PF00069">
    <property type="entry name" value="Pkinase"/>
    <property type="match status" value="1"/>
</dbReference>
<keyword evidence="10" id="KW-0067">ATP-binding</keyword>
<feature type="region of interest" description="Disordered" evidence="15">
    <location>
        <begin position="1"/>
        <end position="23"/>
    </location>
</feature>
<dbReference type="InterPro" id="IPR003605">
    <property type="entry name" value="GS_dom"/>
</dbReference>
<reference evidence="19" key="1">
    <citation type="submission" date="2022-11" db="EMBL/GenBank/DDBJ databases">
        <title>Chromosome-level genome of Pogonophryne albipinna.</title>
        <authorList>
            <person name="Jo E."/>
        </authorList>
    </citation>
    <scope>NUCLEOTIDE SEQUENCE</scope>
    <source>
        <strain evidence="19">SGF0006</strain>
        <tissue evidence="19">Muscle</tissue>
    </source>
</reference>
<feature type="domain" description="Protein kinase" evidence="17">
    <location>
        <begin position="148"/>
        <end position="378"/>
    </location>
</feature>
<dbReference type="Proteomes" id="UP001219934">
    <property type="component" value="Unassembled WGS sequence"/>
</dbReference>
<dbReference type="PANTHER" id="PTHR23255:SF62">
    <property type="entry name" value="BONE MORPHOGENETIC PROTEIN RECEPTOR TYPE-1B"/>
    <property type="match status" value="1"/>
</dbReference>
<dbReference type="PANTHER" id="PTHR23255">
    <property type="entry name" value="TRANSFORMING GROWTH FACTOR-BETA RECEPTOR TYPE I AND II"/>
    <property type="match status" value="1"/>
</dbReference>
<comment type="subcellular location">
    <subcellularLocation>
        <location evidence="1">Membrane</location>
        <topology evidence="1">Single-pass type I membrane protein</topology>
    </subcellularLocation>
</comment>
<evidence type="ECO:0000256" key="7">
    <source>
        <dbReference type="ARBA" id="ARBA00022729"/>
    </source>
</evidence>
<evidence type="ECO:0000256" key="8">
    <source>
        <dbReference type="ARBA" id="ARBA00022741"/>
    </source>
</evidence>
<dbReference type="GO" id="GO:0071363">
    <property type="term" value="P:cellular response to growth factor stimulus"/>
    <property type="evidence" value="ECO:0007669"/>
    <property type="project" value="TreeGrafter"/>
</dbReference>
<dbReference type="InterPro" id="IPR045860">
    <property type="entry name" value="Snake_toxin-like_sf"/>
</dbReference>
<sequence length="378" mass="42081">MPGRASSKEASESGKEASGSTAPASSSERILWCHCYHHCPDDSANNTCRTDGCCFTMVQEEGGALVEKAGCLALSGSEFQCRNTGNPLQRRLVECCSDEDYCNKNVHPTLPPLKPPLYVDGKIHHMALLVSVTVCSIILAFIIVFCYFRYKRQRSRPRYNIGLEQDESYIPSGESLRELIEQSQSSGSGSGLPLLEASWFRETEIYQTVLMRHENILGFIAADIKGTGSWTQLYLITDYHENGSLYDYLKSTTLDNKAMLRLAYSSVSGLSHLHTEIFGTQGKPAIAHRDLKSKNILVKTNGTCCIADLGLAVKLISDTNEVDIPPNTRVGTKRYMPPEVLDETLNRSHFQSYIMADMYRLRADSLGDRTALCLRRDP</sequence>
<dbReference type="FunFam" id="2.10.60.10:FF:000001">
    <property type="entry name" value="Receptor protein serine/threonine kinase"/>
    <property type="match status" value="1"/>
</dbReference>
<dbReference type="SUPFAM" id="SSF57302">
    <property type="entry name" value="Snake toxin-like"/>
    <property type="match status" value="1"/>
</dbReference>
<dbReference type="InterPro" id="IPR000472">
    <property type="entry name" value="Activin_recp"/>
</dbReference>
<dbReference type="Gene3D" id="2.10.60.10">
    <property type="entry name" value="CD59"/>
    <property type="match status" value="1"/>
</dbReference>
<dbReference type="EC" id="2.7.11.30" evidence="3"/>
<keyword evidence="12 16" id="KW-0472">Membrane</keyword>
<evidence type="ECO:0000256" key="9">
    <source>
        <dbReference type="ARBA" id="ARBA00022777"/>
    </source>
</evidence>
<dbReference type="Gene3D" id="1.10.510.10">
    <property type="entry name" value="Transferase(Phosphotransferase) domain 1"/>
    <property type="match status" value="1"/>
</dbReference>
<dbReference type="AlphaFoldDB" id="A0AAD6BG97"/>
<dbReference type="Pfam" id="PF01064">
    <property type="entry name" value="Activin_recp"/>
    <property type="match status" value="1"/>
</dbReference>
<protein>
    <recommendedName>
        <fullName evidence="3">receptor protein serine/threonine kinase</fullName>
        <ecNumber evidence="3">2.7.11.30</ecNumber>
    </recommendedName>
</protein>
<evidence type="ECO:0000256" key="10">
    <source>
        <dbReference type="ARBA" id="ARBA00022840"/>
    </source>
</evidence>
<dbReference type="InterPro" id="IPR000333">
    <property type="entry name" value="TGFB_receptor"/>
</dbReference>
<dbReference type="InterPro" id="IPR011009">
    <property type="entry name" value="Kinase-like_dom_sf"/>
</dbReference>
<evidence type="ECO:0000256" key="6">
    <source>
        <dbReference type="ARBA" id="ARBA00022692"/>
    </source>
</evidence>
<keyword evidence="6 16" id="KW-0812">Transmembrane</keyword>
<evidence type="ECO:0000256" key="3">
    <source>
        <dbReference type="ARBA" id="ARBA00012401"/>
    </source>
</evidence>
<evidence type="ECO:0000256" key="11">
    <source>
        <dbReference type="ARBA" id="ARBA00022989"/>
    </source>
</evidence>
<organism evidence="19 20">
    <name type="scientific">Pogonophryne albipinna</name>
    <dbReference type="NCBI Taxonomy" id="1090488"/>
    <lineage>
        <taxon>Eukaryota</taxon>
        <taxon>Metazoa</taxon>
        <taxon>Chordata</taxon>
        <taxon>Craniata</taxon>
        <taxon>Vertebrata</taxon>
        <taxon>Euteleostomi</taxon>
        <taxon>Actinopterygii</taxon>
        <taxon>Neopterygii</taxon>
        <taxon>Teleostei</taxon>
        <taxon>Neoteleostei</taxon>
        <taxon>Acanthomorphata</taxon>
        <taxon>Eupercaria</taxon>
        <taxon>Perciformes</taxon>
        <taxon>Notothenioidei</taxon>
        <taxon>Pogonophryne</taxon>
    </lineage>
</organism>
<dbReference type="PROSITE" id="PS50011">
    <property type="entry name" value="PROTEIN_KINASE_DOM"/>
    <property type="match status" value="1"/>
</dbReference>
<comment type="caution">
    <text evidence="19">The sequence shown here is derived from an EMBL/GenBank/DDBJ whole genome shotgun (WGS) entry which is preliminary data.</text>
</comment>
<evidence type="ECO:0000256" key="4">
    <source>
        <dbReference type="ARBA" id="ARBA00022527"/>
    </source>
</evidence>
<feature type="compositionally biased region" description="Basic and acidic residues" evidence="15">
    <location>
        <begin position="1"/>
        <end position="15"/>
    </location>
</feature>
<evidence type="ECO:0000256" key="5">
    <source>
        <dbReference type="ARBA" id="ARBA00022679"/>
    </source>
</evidence>
<dbReference type="EMBL" id="JAPTMU010000006">
    <property type="protein sequence ID" value="KAJ4942211.1"/>
    <property type="molecule type" value="Genomic_DNA"/>
</dbReference>
<keyword evidence="13" id="KW-0675">Receptor</keyword>
<evidence type="ECO:0000259" key="17">
    <source>
        <dbReference type="PROSITE" id="PS50011"/>
    </source>
</evidence>
<keyword evidence="11 16" id="KW-1133">Transmembrane helix</keyword>
<dbReference type="PROSITE" id="PS51256">
    <property type="entry name" value="GS"/>
    <property type="match status" value="1"/>
</dbReference>
<dbReference type="InterPro" id="IPR008271">
    <property type="entry name" value="Ser/Thr_kinase_AS"/>
</dbReference>
<keyword evidence="9" id="KW-0418">Kinase</keyword>
<feature type="transmembrane region" description="Helical" evidence="16">
    <location>
        <begin position="123"/>
        <end position="148"/>
    </location>
</feature>
<dbReference type="InterPro" id="IPR000719">
    <property type="entry name" value="Prot_kinase_dom"/>
</dbReference>
<evidence type="ECO:0000256" key="1">
    <source>
        <dbReference type="ARBA" id="ARBA00004479"/>
    </source>
</evidence>
<dbReference type="GO" id="GO:0005886">
    <property type="term" value="C:plasma membrane"/>
    <property type="evidence" value="ECO:0007669"/>
    <property type="project" value="TreeGrafter"/>
</dbReference>
<evidence type="ECO:0000313" key="19">
    <source>
        <dbReference type="EMBL" id="KAJ4942211.1"/>
    </source>
</evidence>
<keyword evidence="8" id="KW-0547">Nucleotide-binding</keyword>
<evidence type="ECO:0000256" key="12">
    <source>
        <dbReference type="ARBA" id="ARBA00023136"/>
    </source>
</evidence>